<evidence type="ECO:0000256" key="9">
    <source>
        <dbReference type="ARBA" id="ARBA00076414"/>
    </source>
</evidence>
<dbReference type="NCBIfam" id="NF010757">
    <property type="entry name" value="PRK14160.1"/>
    <property type="match status" value="1"/>
</dbReference>
<dbReference type="InterPro" id="IPR009012">
    <property type="entry name" value="GrpE_head"/>
</dbReference>
<evidence type="ECO:0000256" key="7">
    <source>
        <dbReference type="ARBA" id="ARBA00053401"/>
    </source>
</evidence>
<evidence type="ECO:0000256" key="6">
    <source>
        <dbReference type="ARBA" id="ARBA00023186"/>
    </source>
</evidence>
<dbReference type="AlphaFoldDB" id="A0AA97H188"/>
<sequence>MNLNTEEKKETESTQQTPAEEKQEQAVPETKEPQNPSKADKKEKKAKKKTQEDALKADLETAKAEAAKQKDLLLRTAAEYDNFRKRTEREKSALYAGATADAVQEFLPVADNLERALSQPDCSVEDLRKGIEMVQKQMDDALEKLGVEPMGKEGEPFDAQLHNAVSHIESEELGENVIAQVYQKGYRMGSKVVRHAMVQVAN</sequence>
<dbReference type="Pfam" id="PF01025">
    <property type="entry name" value="GrpE"/>
    <property type="match status" value="1"/>
</dbReference>
<evidence type="ECO:0000256" key="1">
    <source>
        <dbReference type="ARBA" id="ARBA00004496"/>
    </source>
</evidence>
<evidence type="ECO:0000256" key="12">
    <source>
        <dbReference type="RuleBase" id="RU004478"/>
    </source>
</evidence>
<feature type="compositionally biased region" description="Basic and acidic residues" evidence="13">
    <location>
        <begin position="19"/>
        <end position="53"/>
    </location>
</feature>
<feature type="region of interest" description="Disordered" evidence="13">
    <location>
        <begin position="1"/>
        <end position="53"/>
    </location>
</feature>
<evidence type="ECO:0000256" key="5">
    <source>
        <dbReference type="ARBA" id="ARBA00023016"/>
    </source>
</evidence>
<keyword evidence="4 10" id="KW-0963">Cytoplasm</keyword>
<feature type="compositionally biased region" description="Basic and acidic residues" evidence="13">
    <location>
        <begin position="1"/>
        <end position="12"/>
    </location>
</feature>
<evidence type="ECO:0000256" key="10">
    <source>
        <dbReference type="HAMAP-Rule" id="MF_01151"/>
    </source>
</evidence>
<dbReference type="GO" id="GO:0051087">
    <property type="term" value="F:protein-folding chaperone binding"/>
    <property type="evidence" value="ECO:0007669"/>
    <property type="project" value="InterPro"/>
</dbReference>
<dbReference type="HAMAP" id="MF_01151">
    <property type="entry name" value="GrpE"/>
    <property type="match status" value="1"/>
</dbReference>
<dbReference type="PROSITE" id="PS01071">
    <property type="entry name" value="GRPE"/>
    <property type="match status" value="1"/>
</dbReference>
<evidence type="ECO:0000256" key="3">
    <source>
        <dbReference type="ARBA" id="ARBA00011738"/>
    </source>
</evidence>
<reference evidence="14" key="1">
    <citation type="submission" date="2023-09" db="EMBL/GenBank/DDBJ databases">
        <authorList>
            <person name="Zeng C."/>
        </authorList>
    </citation>
    <scope>NUCLEOTIDE SEQUENCE</scope>
    <source>
        <strain evidence="14">ZCY20-5</strain>
    </source>
</reference>
<dbReference type="GO" id="GO:0006457">
    <property type="term" value="P:protein folding"/>
    <property type="evidence" value="ECO:0007669"/>
    <property type="project" value="InterPro"/>
</dbReference>
<dbReference type="GO" id="GO:0042803">
    <property type="term" value="F:protein homodimerization activity"/>
    <property type="evidence" value="ECO:0007669"/>
    <property type="project" value="InterPro"/>
</dbReference>
<dbReference type="SUPFAM" id="SSF58014">
    <property type="entry name" value="Coiled-coil domain of nucleotide exchange factor GrpE"/>
    <property type="match status" value="1"/>
</dbReference>
<dbReference type="InterPro" id="IPR000740">
    <property type="entry name" value="GrpE"/>
</dbReference>
<dbReference type="GO" id="GO:0051082">
    <property type="term" value="F:unfolded protein binding"/>
    <property type="evidence" value="ECO:0007669"/>
    <property type="project" value="TreeGrafter"/>
</dbReference>
<dbReference type="EMBL" id="CP135996">
    <property type="protein sequence ID" value="WOC32173.1"/>
    <property type="molecule type" value="Genomic_DNA"/>
</dbReference>
<evidence type="ECO:0000313" key="14">
    <source>
        <dbReference type="EMBL" id="WOC32173.1"/>
    </source>
</evidence>
<dbReference type="CDD" id="cd00446">
    <property type="entry name" value="GrpE"/>
    <property type="match status" value="1"/>
</dbReference>
<evidence type="ECO:0000256" key="13">
    <source>
        <dbReference type="SAM" id="MobiDB-lite"/>
    </source>
</evidence>
<dbReference type="RefSeq" id="WP_316935010.1">
    <property type="nucleotide sequence ID" value="NZ_CP135996.1"/>
</dbReference>
<dbReference type="GO" id="GO:0000774">
    <property type="term" value="F:adenyl-nucleotide exchange factor activity"/>
    <property type="evidence" value="ECO:0007669"/>
    <property type="project" value="InterPro"/>
</dbReference>
<dbReference type="GO" id="GO:0005737">
    <property type="term" value="C:cytoplasm"/>
    <property type="evidence" value="ECO:0007669"/>
    <property type="project" value="UniProtKB-SubCell"/>
</dbReference>
<evidence type="ECO:0000256" key="8">
    <source>
        <dbReference type="ARBA" id="ARBA00072274"/>
    </source>
</evidence>
<accession>A0AA97H188</accession>
<organism evidence="14 15">
    <name type="scientific">Caproicibacterium argilliputei</name>
    <dbReference type="NCBI Taxonomy" id="3030016"/>
    <lineage>
        <taxon>Bacteria</taxon>
        <taxon>Bacillati</taxon>
        <taxon>Bacillota</taxon>
        <taxon>Clostridia</taxon>
        <taxon>Eubacteriales</taxon>
        <taxon>Oscillospiraceae</taxon>
        <taxon>Caproicibacterium</taxon>
    </lineage>
</organism>
<comment type="subcellular location">
    <subcellularLocation>
        <location evidence="1 10">Cytoplasm</location>
    </subcellularLocation>
</comment>
<dbReference type="Proteomes" id="UP001300604">
    <property type="component" value="Chromosome"/>
</dbReference>
<reference evidence="14" key="2">
    <citation type="submission" date="2024-06" db="EMBL/GenBank/DDBJ databases">
        <title>Caproicibacterium argilliputei sp. nov, a novel caproic acid producing anaerobic bacterium isolated from pit mud.</title>
        <authorList>
            <person name="Xia S."/>
        </authorList>
    </citation>
    <scope>NUCLEOTIDE SEQUENCE</scope>
    <source>
        <strain evidence="14">ZCY20-5</strain>
    </source>
</reference>
<dbReference type="InterPro" id="IPR013805">
    <property type="entry name" value="GrpE_CC"/>
</dbReference>
<evidence type="ECO:0000313" key="15">
    <source>
        <dbReference type="Proteomes" id="UP001300604"/>
    </source>
</evidence>
<comment type="similarity">
    <text evidence="2 10 12">Belongs to the GrpE family.</text>
</comment>
<keyword evidence="5 10" id="KW-0346">Stress response</keyword>
<dbReference type="Gene3D" id="2.30.22.10">
    <property type="entry name" value="Head domain of nucleotide exchange factor GrpE"/>
    <property type="match status" value="1"/>
</dbReference>
<comment type="subunit">
    <text evidence="3 10">Homodimer.</text>
</comment>
<comment type="function">
    <text evidence="7 10 11">Participates actively in the response to hyperosmotic and heat shock by preventing the aggregation of stress-denatured proteins, in association with DnaK and GrpE. It is the nucleotide exchange factor for DnaK and may function as a thermosensor. Unfolded proteins bind initially to DnaJ; upon interaction with the DnaJ-bound protein, DnaK hydrolyzes its bound ATP, resulting in the formation of a stable complex. GrpE releases ADP from DnaK; ATP binding to DnaK triggers the release of the substrate protein, thus completing the reaction cycle. Several rounds of ATP-dependent interactions between DnaJ, DnaK and GrpE are required for fully efficient folding.</text>
</comment>
<dbReference type="FunFam" id="2.30.22.10:FF:000001">
    <property type="entry name" value="Protein GrpE"/>
    <property type="match status" value="1"/>
</dbReference>
<proteinExistence type="inferred from homology"/>
<dbReference type="PANTHER" id="PTHR21237:SF23">
    <property type="entry name" value="GRPE PROTEIN HOMOLOG, MITOCHONDRIAL"/>
    <property type="match status" value="1"/>
</dbReference>
<evidence type="ECO:0000256" key="2">
    <source>
        <dbReference type="ARBA" id="ARBA00009054"/>
    </source>
</evidence>
<dbReference type="PANTHER" id="PTHR21237">
    <property type="entry name" value="GRPE PROTEIN"/>
    <property type="match status" value="1"/>
</dbReference>
<gene>
    <name evidence="10 14" type="primary">grpE</name>
    <name evidence="14" type="ORF">PXC00_13435</name>
</gene>
<evidence type="ECO:0000256" key="4">
    <source>
        <dbReference type="ARBA" id="ARBA00022490"/>
    </source>
</evidence>
<protein>
    <recommendedName>
        <fullName evidence="8 10">Protein GrpE</fullName>
    </recommendedName>
    <alternativeName>
        <fullName evidence="9 10">HSP-70 cofactor</fullName>
    </alternativeName>
</protein>
<keyword evidence="15" id="KW-1185">Reference proteome</keyword>
<dbReference type="KEGG" id="carl:PXC00_13435"/>
<dbReference type="Gene3D" id="3.90.20.20">
    <property type="match status" value="1"/>
</dbReference>
<dbReference type="PRINTS" id="PR00773">
    <property type="entry name" value="GRPEPROTEIN"/>
</dbReference>
<evidence type="ECO:0000256" key="11">
    <source>
        <dbReference type="RuleBase" id="RU000639"/>
    </source>
</evidence>
<keyword evidence="6 10" id="KW-0143">Chaperone</keyword>
<dbReference type="SUPFAM" id="SSF51064">
    <property type="entry name" value="Head domain of nucleotide exchange factor GrpE"/>
    <property type="match status" value="1"/>
</dbReference>
<name>A0AA97H188_9FIRM</name>